<dbReference type="InterPro" id="IPR025695">
    <property type="entry name" value="DoxX-like"/>
</dbReference>
<reference evidence="3 4" key="1">
    <citation type="submission" date="2017-03" db="EMBL/GenBank/DDBJ databases">
        <authorList>
            <person name="Afonso C.L."/>
            <person name="Miller P.J."/>
            <person name="Scott M.A."/>
            <person name="Spackman E."/>
            <person name="Goraichik I."/>
            <person name="Dimitrov K.M."/>
            <person name="Suarez D.L."/>
            <person name="Swayne D.E."/>
        </authorList>
    </citation>
    <scope>NUCLEOTIDE SEQUENCE [LARGE SCALE GENOMIC DNA]</scope>
    <source>
        <strain evidence="3 4">CECT 7450</strain>
    </source>
</reference>
<feature type="domain" description="NAD-dependent epimerase/dehydratase" evidence="2">
    <location>
        <begin position="8"/>
        <end position="59"/>
    </location>
</feature>
<dbReference type="Pfam" id="PF13781">
    <property type="entry name" value="DoxX_3"/>
    <property type="match status" value="1"/>
</dbReference>
<feature type="transmembrane region" description="Helical" evidence="1">
    <location>
        <begin position="312"/>
        <end position="333"/>
    </location>
</feature>
<feature type="transmembrane region" description="Helical" evidence="1">
    <location>
        <begin position="406"/>
        <end position="423"/>
    </location>
</feature>
<protein>
    <submittedName>
        <fullName evidence="3">Short chain dehydrogenase</fullName>
    </submittedName>
</protein>
<dbReference type="AlphaFoldDB" id="A0A1X6YRA4"/>
<feature type="transmembrane region" description="Helical" evidence="1">
    <location>
        <begin position="348"/>
        <end position="369"/>
    </location>
</feature>
<keyword evidence="1" id="KW-1133">Transmembrane helix</keyword>
<keyword evidence="1" id="KW-0472">Membrane</keyword>
<name>A0A1X6YRA4_9RHOB</name>
<feature type="transmembrane region" description="Helical" evidence="1">
    <location>
        <begin position="376"/>
        <end position="400"/>
    </location>
</feature>
<dbReference type="Pfam" id="PF01370">
    <property type="entry name" value="Epimerase"/>
    <property type="match status" value="1"/>
</dbReference>
<evidence type="ECO:0000256" key="1">
    <source>
        <dbReference type="SAM" id="Phobius"/>
    </source>
</evidence>
<keyword evidence="4" id="KW-1185">Reference proteome</keyword>
<dbReference type="PANTHER" id="PTHR12126">
    <property type="entry name" value="NADH-UBIQUINONE OXIDOREDUCTASE 39 KDA SUBUNIT-RELATED"/>
    <property type="match status" value="1"/>
</dbReference>
<evidence type="ECO:0000313" key="4">
    <source>
        <dbReference type="Proteomes" id="UP000193061"/>
    </source>
</evidence>
<organism evidence="3 4">
    <name type="scientific">Roseovarius albus</name>
    <dbReference type="NCBI Taxonomy" id="1247867"/>
    <lineage>
        <taxon>Bacteria</taxon>
        <taxon>Pseudomonadati</taxon>
        <taxon>Pseudomonadota</taxon>
        <taxon>Alphaproteobacteria</taxon>
        <taxon>Rhodobacterales</taxon>
        <taxon>Roseobacteraceae</taxon>
        <taxon>Roseovarius</taxon>
    </lineage>
</organism>
<dbReference type="EMBL" id="FWFX01000003">
    <property type="protein sequence ID" value="SLN28951.1"/>
    <property type="molecule type" value="Genomic_DNA"/>
</dbReference>
<evidence type="ECO:0000313" key="3">
    <source>
        <dbReference type="EMBL" id="SLN28951.1"/>
    </source>
</evidence>
<keyword evidence="1" id="KW-0812">Transmembrane</keyword>
<dbReference type="Proteomes" id="UP000193061">
    <property type="component" value="Unassembled WGS sequence"/>
</dbReference>
<dbReference type="GO" id="GO:0044877">
    <property type="term" value="F:protein-containing complex binding"/>
    <property type="evidence" value="ECO:0007669"/>
    <property type="project" value="TreeGrafter"/>
</dbReference>
<dbReference type="InterPro" id="IPR036291">
    <property type="entry name" value="NAD(P)-bd_dom_sf"/>
</dbReference>
<evidence type="ECO:0000259" key="2">
    <source>
        <dbReference type="Pfam" id="PF01370"/>
    </source>
</evidence>
<dbReference type="PANTHER" id="PTHR12126:SF11">
    <property type="entry name" value="NADH DEHYDROGENASE [UBIQUINONE] 1 ALPHA SUBCOMPLEX SUBUNIT 9, MITOCHONDRIAL"/>
    <property type="match status" value="1"/>
</dbReference>
<dbReference type="InterPro" id="IPR051207">
    <property type="entry name" value="ComplexI_NDUFA9_subunit"/>
</dbReference>
<proteinExistence type="predicted"/>
<dbReference type="InterPro" id="IPR001509">
    <property type="entry name" value="Epimerase_deHydtase"/>
</dbReference>
<dbReference type="Gene3D" id="3.40.50.720">
    <property type="entry name" value="NAD(P)-binding Rossmann-like Domain"/>
    <property type="match status" value="1"/>
</dbReference>
<sequence length="427" mass="45934">MSDNPGKVLVLGADGFIGRHIAFGLREEGWQVLASARNTNSLSHMGFETLKADLTDPQTHDPDWWRPQIADISHVVIASGVLDASDAVYEAVHVTAPKALCEALPDDANAVLISAVGIDHSETRFARYRQKAEALAQDHNLTVLRAGLVLGGTSYGGSSLARALAAMPFCIPVVGDGKQTFNPIHAADLSRIVSHALKSDPSPTPTDIGGPETITQEQILQSYRRWFGLAPVRALKLPLWCAYLLGKIGDKMRLGPISSTAVAQLQSGVLAKPDFTNLPGTIHPRGFRTFLNARPAGTQDLWHARLYLMRPVLRIVLAVLWLASGLIGLFLPATEFLPLITNAPVSDAVLIALARIGGVADIVLGVLILRGWRPRLTTLLQALLVLGYTAAFTLLAPLLWLLPLGGLLKNLPILALIGILAILEKER</sequence>
<gene>
    <name evidence="3" type="ORF">ROA7450_01216</name>
</gene>
<accession>A0A1X6YRA4</accession>
<dbReference type="SUPFAM" id="SSF51735">
    <property type="entry name" value="NAD(P)-binding Rossmann-fold domains"/>
    <property type="match status" value="1"/>
</dbReference>